<proteinExistence type="predicted"/>
<evidence type="ECO:0000256" key="1">
    <source>
        <dbReference type="SAM" id="MobiDB-lite"/>
    </source>
</evidence>
<gene>
    <name evidence="2" type="ORF">Daesc_008841</name>
</gene>
<protein>
    <submittedName>
        <fullName evidence="2">Uncharacterized protein</fullName>
    </submittedName>
</protein>
<evidence type="ECO:0000313" key="2">
    <source>
        <dbReference type="EMBL" id="KAK6950513.1"/>
    </source>
</evidence>
<dbReference type="EMBL" id="JBANMG010000008">
    <property type="protein sequence ID" value="KAK6950513.1"/>
    <property type="molecule type" value="Genomic_DNA"/>
</dbReference>
<dbReference type="AlphaFoldDB" id="A0AAX6MDH3"/>
<accession>A0AAX6MDH3</accession>
<sequence>MRAITAAFRHSGSRFITTSGVPRMYQHRSTSWVAWEQPNPALYKPPRASISTESRPGASHAQDAHDIGETINSRATVTAGAGSQEISSTGKMASPSTQVAGAGPTPPYQIRAVQTETESPLLLPTTLLCIPGMTATWPCDAPEHPHQQRVRKRSNCIQENKESQKEGAAQFQDSDTPKRQDASDESG</sequence>
<feature type="region of interest" description="Disordered" evidence="1">
    <location>
        <begin position="140"/>
        <end position="187"/>
    </location>
</feature>
<keyword evidence="3" id="KW-1185">Reference proteome</keyword>
<organism evidence="2 3">
    <name type="scientific">Daldinia eschscholtzii</name>
    <dbReference type="NCBI Taxonomy" id="292717"/>
    <lineage>
        <taxon>Eukaryota</taxon>
        <taxon>Fungi</taxon>
        <taxon>Dikarya</taxon>
        <taxon>Ascomycota</taxon>
        <taxon>Pezizomycotina</taxon>
        <taxon>Sordariomycetes</taxon>
        <taxon>Xylariomycetidae</taxon>
        <taxon>Xylariales</taxon>
        <taxon>Hypoxylaceae</taxon>
        <taxon>Daldinia</taxon>
    </lineage>
</organism>
<name>A0AAX6MDH3_9PEZI</name>
<evidence type="ECO:0000313" key="3">
    <source>
        <dbReference type="Proteomes" id="UP001369815"/>
    </source>
</evidence>
<feature type="compositionally biased region" description="Polar residues" evidence="1">
    <location>
        <begin position="84"/>
        <end position="99"/>
    </location>
</feature>
<feature type="compositionally biased region" description="Basic and acidic residues" evidence="1">
    <location>
        <begin position="175"/>
        <end position="187"/>
    </location>
</feature>
<reference evidence="2 3" key="1">
    <citation type="journal article" date="2024" name="Front Chem Biol">
        <title>Unveiling the potential of Daldinia eschscholtzii MFLUCC 19-0629 through bioactivity and bioinformatics studies for enhanced sustainable agriculture production.</title>
        <authorList>
            <person name="Brooks S."/>
            <person name="Weaver J.A."/>
            <person name="Klomchit A."/>
            <person name="Alharthi S.A."/>
            <person name="Onlamun T."/>
            <person name="Nurani R."/>
            <person name="Vong T.K."/>
            <person name="Alberti F."/>
            <person name="Greco C."/>
        </authorList>
    </citation>
    <scope>NUCLEOTIDE SEQUENCE [LARGE SCALE GENOMIC DNA]</scope>
    <source>
        <strain evidence="2">MFLUCC 19-0629</strain>
    </source>
</reference>
<dbReference type="Proteomes" id="UP001369815">
    <property type="component" value="Unassembled WGS sequence"/>
</dbReference>
<feature type="region of interest" description="Disordered" evidence="1">
    <location>
        <begin position="76"/>
        <end position="107"/>
    </location>
</feature>
<comment type="caution">
    <text evidence="2">The sequence shown here is derived from an EMBL/GenBank/DDBJ whole genome shotgun (WGS) entry which is preliminary data.</text>
</comment>